<dbReference type="Proteomes" id="UP000683925">
    <property type="component" value="Unassembled WGS sequence"/>
</dbReference>
<accession>A0A8S1U500</accession>
<evidence type="ECO:0000313" key="2">
    <source>
        <dbReference type="Proteomes" id="UP000683925"/>
    </source>
</evidence>
<dbReference type="OrthoDB" id="297953at2759"/>
<dbReference type="AlphaFoldDB" id="A0A8S1U500"/>
<gene>
    <name evidence="1" type="ORF">POCTA_138.1.T0340107</name>
</gene>
<dbReference type="OMA" id="QNIKMEY"/>
<dbReference type="EMBL" id="CAJJDP010000034">
    <property type="protein sequence ID" value="CAD8157706.1"/>
    <property type="molecule type" value="Genomic_DNA"/>
</dbReference>
<reference evidence="1" key="1">
    <citation type="submission" date="2021-01" db="EMBL/GenBank/DDBJ databases">
        <authorList>
            <consortium name="Genoscope - CEA"/>
            <person name="William W."/>
        </authorList>
    </citation>
    <scope>NUCLEOTIDE SEQUENCE</scope>
</reference>
<sequence length="486" mass="57279">MNRLDEHQLQSFINSRMQFGDLKYKTLVESLLFEQDNQELITKIYEIFQKHIQLFRTLKQNNLQEDHINAVIAKQILGNGMIEKKLVSGMFVTGFQKLFGQNQYTLAQATIKLKNHMTNALRIVNVKDTALDELLKDKDIHIQLDLEETKTFMTKSTQDEQFDFIRNYIQYNLQKNQSFGSDLKLWKQKFWSQSDNQVLSNITIQIHAIDWIEQVKQIIDKLWMSYCSNLDDIHLARASDPLSFKPLQFISDIYEKKKANFFTIDSLMHHIKNHEYNFDKIQVAFGHKSPKEVLISFLQLLDWCHDVQKWEKIIFSLVQNIKMEYLTTQPYQDSFRDGGFVMENYLGAILQNIITLQEKLDQQKQISFLDVDSLDETNFEGVLYEVKNDGVDFYEDKLMICGCVTFKLEQQGKIDGKIGQVIMDLPAMQRIIIHVSKITQEYLLPLWENDKLKPKVIKLVLFRIAQCIRSETQKKERSDNTIRLQF</sequence>
<proteinExistence type="predicted"/>
<evidence type="ECO:0000313" key="1">
    <source>
        <dbReference type="EMBL" id="CAD8157706.1"/>
    </source>
</evidence>
<protein>
    <submittedName>
        <fullName evidence="1">Uncharacterized protein</fullName>
    </submittedName>
</protein>
<organism evidence="1 2">
    <name type="scientific">Paramecium octaurelia</name>
    <dbReference type="NCBI Taxonomy" id="43137"/>
    <lineage>
        <taxon>Eukaryota</taxon>
        <taxon>Sar</taxon>
        <taxon>Alveolata</taxon>
        <taxon>Ciliophora</taxon>
        <taxon>Intramacronucleata</taxon>
        <taxon>Oligohymenophorea</taxon>
        <taxon>Peniculida</taxon>
        <taxon>Parameciidae</taxon>
        <taxon>Paramecium</taxon>
    </lineage>
</organism>
<comment type="caution">
    <text evidence="1">The sequence shown here is derived from an EMBL/GenBank/DDBJ whole genome shotgun (WGS) entry which is preliminary data.</text>
</comment>
<name>A0A8S1U500_PAROT</name>
<keyword evidence="2" id="KW-1185">Reference proteome</keyword>